<reference evidence="1 2" key="1">
    <citation type="submission" date="2022-05" db="EMBL/GenBank/DDBJ databases">
        <authorList>
            <person name="Park J.-S."/>
        </authorList>
    </citation>
    <scope>NUCLEOTIDE SEQUENCE [LARGE SCALE GENOMIC DNA]</scope>
    <source>
        <strain evidence="1 2">2012CJ34-2</strain>
    </source>
</reference>
<sequence length="390" mass="43060">MKKVFGPGVLLICILVLLLLWLVPPFVERSKNQVEDHGPFALSDQTVALHKTLLVADLHADSLLWSRDLRKKSTYGHVDLPRLREGNVAIQVFPAVTKSPRGMNYESNEADAPDNIKLLAMAQLWPPKTWDSILERAYYQAEKLAYLEENEPESLKIIRTRSDLKMVLAERANRGSQKVAALLAMEGAHPFEGKLTNIQNLYNVGYRMAGLQHFFDNELGGSLHGTSGEGLTAFGRAAVVLMDDMNMIIDVAHSSPQVVKDTLAITERPVIVSHTGMRGLCDTPRNISDSLMRLIANKGGLIGIGYWADASCDTSPEGIAKMIRYAVDVVGVDHVALGSDFDGAVTTGFDTSELPALTQALMFAGFKEPEIRKVMGENVRDFFLKWLPEK</sequence>
<dbReference type="SUPFAM" id="SSF51556">
    <property type="entry name" value="Metallo-dependent hydrolases"/>
    <property type="match status" value="1"/>
</dbReference>
<dbReference type="Pfam" id="PF01244">
    <property type="entry name" value="Peptidase_M19"/>
    <property type="match status" value="1"/>
</dbReference>
<dbReference type="InterPro" id="IPR032466">
    <property type="entry name" value="Metal_Hydrolase"/>
</dbReference>
<dbReference type="PANTHER" id="PTHR10443:SF12">
    <property type="entry name" value="DIPEPTIDASE"/>
    <property type="match status" value="1"/>
</dbReference>
<name>A0ABT0PGG1_9GAMM</name>
<organism evidence="1 2">
    <name type="scientific">Parendozoicomonas callyspongiae</name>
    <dbReference type="NCBI Taxonomy" id="2942213"/>
    <lineage>
        <taxon>Bacteria</taxon>
        <taxon>Pseudomonadati</taxon>
        <taxon>Pseudomonadota</taxon>
        <taxon>Gammaproteobacteria</taxon>
        <taxon>Oceanospirillales</taxon>
        <taxon>Endozoicomonadaceae</taxon>
        <taxon>Parendozoicomonas</taxon>
    </lineage>
</organism>
<evidence type="ECO:0000313" key="2">
    <source>
        <dbReference type="Proteomes" id="UP001203338"/>
    </source>
</evidence>
<dbReference type="RefSeq" id="WP_249699625.1">
    <property type="nucleotide sequence ID" value="NZ_JAMFLX010000013.1"/>
</dbReference>
<accession>A0ABT0PGG1</accession>
<comment type="caution">
    <text evidence="1">The sequence shown here is derived from an EMBL/GenBank/DDBJ whole genome shotgun (WGS) entry which is preliminary data.</text>
</comment>
<proteinExistence type="predicted"/>
<dbReference type="Proteomes" id="UP001203338">
    <property type="component" value="Unassembled WGS sequence"/>
</dbReference>
<keyword evidence="2" id="KW-1185">Reference proteome</keyword>
<dbReference type="PROSITE" id="PS51365">
    <property type="entry name" value="RENAL_DIPEPTIDASE_2"/>
    <property type="match status" value="1"/>
</dbReference>
<evidence type="ECO:0000313" key="1">
    <source>
        <dbReference type="EMBL" id="MCL6270415.1"/>
    </source>
</evidence>
<dbReference type="CDD" id="cd01301">
    <property type="entry name" value="rDP_like"/>
    <property type="match status" value="1"/>
</dbReference>
<dbReference type="Gene3D" id="3.20.20.140">
    <property type="entry name" value="Metal-dependent hydrolases"/>
    <property type="match status" value="1"/>
</dbReference>
<dbReference type="EMBL" id="JAMFLX010000013">
    <property type="protein sequence ID" value="MCL6270415.1"/>
    <property type="molecule type" value="Genomic_DNA"/>
</dbReference>
<dbReference type="InterPro" id="IPR008257">
    <property type="entry name" value="Pept_M19"/>
</dbReference>
<dbReference type="PANTHER" id="PTHR10443">
    <property type="entry name" value="MICROSOMAL DIPEPTIDASE"/>
    <property type="match status" value="1"/>
</dbReference>
<gene>
    <name evidence="1" type="ORF">M3P05_10835</name>
</gene>
<protein>
    <submittedName>
        <fullName evidence="1">Dipeptidase</fullName>
    </submittedName>
</protein>